<feature type="transmembrane region" description="Helical" evidence="2">
    <location>
        <begin position="32"/>
        <end position="55"/>
    </location>
</feature>
<feature type="transmembrane region" description="Helical" evidence="2">
    <location>
        <begin position="102"/>
        <end position="118"/>
    </location>
</feature>
<feature type="region of interest" description="Disordered" evidence="1">
    <location>
        <begin position="1"/>
        <end position="23"/>
    </location>
</feature>
<reference evidence="5" key="1">
    <citation type="journal article" date="2019" name="Int. J. Syst. Evol. Microbiol.">
        <title>The Global Catalogue of Microorganisms (GCM) 10K type strain sequencing project: providing services to taxonomists for standard genome sequencing and annotation.</title>
        <authorList>
            <consortium name="The Broad Institute Genomics Platform"/>
            <consortium name="The Broad Institute Genome Sequencing Center for Infectious Disease"/>
            <person name="Wu L."/>
            <person name="Ma J."/>
        </authorList>
    </citation>
    <scope>NUCLEOTIDE SEQUENCE [LARGE SCALE GENOMIC DNA]</scope>
    <source>
        <strain evidence="5">JCM 4253</strain>
    </source>
</reference>
<proteinExistence type="predicted"/>
<feature type="transmembrane region" description="Helical" evidence="2">
    <location>
        <begin position="75"/>
        <end position="95"/>
    </location>
</feature>
<feature type="transmembrane region" description="Helical" evidence="2">
    <location>
        <begin position="124"/>
        <end position="141"/>
    </location>
</feature>
<dbReference type="InterPro" id="IPR055568">
    <property type="entry name" value="DUF7144"/>
</dbReference>
<dbReference type="Proteomes" id="UP000619355">
    <property type="component" value="Unassembled WGS sequence"/>
</dbReference>
<evidence type="ECO:0000313" key="5">
    <source>
        <dbReference type="Proteomes" id="UP000619355"/>
    </source>
</evidence>
<name>A0A919EVE1_9ACTN</name>
<evidence type="ECO:0000256" key="2">
    <source>
        <dbReference type="SAM" id="Phobius"/>
    </source>
</evidence>
<dbReference type="EMBL" id="BNBF01000005">
    <property type="protein sequence ID" value="GHG44179.1"/>
    <property type="molecule type" value="Genomic_DNA"/>
</dbReference>
<keyword evidence="2" id="KW-0472">Membrane</keyword>
<gene>
    <name evidence="4" type="ORF">GCM10018980_21800</name>
</gene>
<sequence>MSQAAQAGGPASPGGGPRQTAARHGGWATGGVTFAGVLMVCNGILAVLEGIAAVAGDNVYFRIGAYVYRINLTGWGVIHIILGALVLLTGIGLLMDMAWARFAGLFFVALSLITQFLFLPYQPIWSFVIIAIDVFLIWALATRQEAAA</sequence>
<dbReference type="AlphaFoldDB" id="A0A919EVE1"/>
<keyword evidence="2" id="KW-0812">Transmembrane</keyword>
<keyword evidence="2" id="KW-1133">Transmembrane helix</keyword>
<accession>A0A919EVE1</accession>
<feature type="domain" description="DUF7144" evidence="3">
    <location>
        <begin position="32"/>
        <end position="144"/>
    </location>
</feature>
<keyword evidence="5" id="KW-1185">Reference proteome</keyword>
<protein>
    <recommendedName>
        <fullName evidence="3">DUF7144 domain-containing protein</fullName>
    </recommendedName>
</protein>
<comment type="caution">
    <text evidence="4">The sequence shown here is derived from an EMBL/GenBank/DDBJ whole genome shotgun (WGS) entry which is preliminary data.</text>
</comment>
<organism evidence="4 5">
    <name type="scientific">Streptomyces capoamus</name>
    <dbReference type="NCBI Taxonomy" id="68183"/>
    <lineage>
        <taxon>Bacteria</taxon>
        <taxon>Bacillati</taxon>
        <taxon>Actinomycetota</taxon>
        <taxon>Actinomycetes</taxon>
        <taxon>Kitasatosporales</taxon>
        <taxon>Streptomycetaceae</taxon>
        <taxon>Streptomyces</taxon>
    </lineage>
</organism>
<dbReference type="Pfam" id="PF23636">
    <property type="entry name" value="DUF7144"/>
    <property type="match status" value="1"/>
</dbReference>
<feature type="compositionally biased region" description="Low complexity" evidence="1">
    <location>
        <begin position="1"/>
        <end position="10"/>
    </location>
</feature>
<evidence type="ECO:0000259" key="3">
    <source>
        <dbReference type="Pfam" id="PF23636"/>
    </source>
</evidence>
<evidence type="ECO:0000313" key="4">
    <source>
        <dbReference type="EMBL" id="GHG44179.1"/>
    </source>
</evidence>
<dbReference type="RefSeq" id="WP_189980561.1">
    <property type="nucleotide sequence ID" value="NZ_BNBF01000005.1"/>
</dbReference>
<evidence type="ECO:0000256" key="1">
    <source>
        <dbReference type="SAM" id="MobiDB-lite"/>
    </source>
</evidence>